<feature type="transmembrane region" description="Helical" evidence="1">
    <location>
        <begin position="192"/>
        <end position="209"/>
    </location>
</feature>
<keyword evidence="1" id="KW-0472">Membrane</keyword>
<feature type="transmembrane region" description="Helical" evidence="1">
    <location>
        <begin position="9"/>
        <end position="26"/>
    </location>
</feature>
<keyword evidence="1" id="KW-1133">Transmembrane helix</keyword>
<keyword evidence="1" id="KW-0812">Transmembrane</keyword>
<feature type="transmembrane region" description="Helical" evidence="1">
    <location>
        <begin position="328"/>
        <end position="348"/>
    </location>
</feature>
<sequence length="554" mass="63705">MSIFNSKRITIISGIFIALLYLLLIFKDPFSQRTLIPNFEPHPDTFHYINPALNFTKREGFVIGREGRVIKPSVPPFYSISLIPVFLIKSDPRMSYYSNTVLALVSLLFFWLILKRIFVNKLILYLLLILYITNYFIYWVPTLVMAENLTLTLYLAAIFFLLSKTTKVNNLLMAVLVVGLYATKYANIATSISLIFLFFGKVFFGNLTTNQKIKQMFSNLIFLIVFFLALGIFEGFTQGNNIFSQILGHLDSIYKSVPKSDIPLSKTAVTSSWFGVGYIRDNLPLYINSLLGMPNKFLWDNTPIIPKFIGITGVIGIFASITRKNFSMFSLALFLSVFSSVIFMSTFYSFDARYIYIAIPALIFGFGLFLTSVENRISMEKKFIFKSLIFLFLIFYLVTNFVRIKSQISLNLKYAETPWYYISILKSNEYFTKDTVINGKKPILISALPPYLVDYYTNGNYTLLPLSYGQEFRDLELRQLVWGPNDYSNLPKLYKKYLSEGYSVYVSRAGLGNEGYTNRDFNKIVEEFNTDLVLSGCFDQCNIYSVKLKEKDGQ</sequence>
<feature type="transmembrane region" description="Helical" evidence="1">
    <location>
        <begin position="354"/>
        <end position="371"/>
    </location>
</feature>
<feature type="transmembrane region" description="Helical" evidence="1">
    <location>
        <begin position="304"/>
        <end position="321"/>
    </location>
</feature>
<feature type="transmembrane region" description="Helical" evidence="1">
    <location>
        <begin position="96"/>
        <end position="114"/>
    </location>
</feature>
<name>A0A0G0QQJ7_9BACT</name>
<dbReference type="AlphaFoldDB" id="A0A0G0QQJ7"/>
<reference evidence="2 3" key="1">
    <citation type="journal article" date="2015" name="Nature">
        <title>rRNA introns, odd ribosomes, and small enigmatic genomes across a large radiation of phyla.</title>
        <authorList>
            <person name="Brown C.T."/>
            <person name="Hug L.A."/>
            <person name="Thomas B.C."/>
            <person name="Sharon I."/>
            <person name="Castelle C.J."/>
            <person name="Singh A."/>
            <person name="Wilkins M.J."/>
            <person name="Williams K.H."/>
            <person name="Banfield J.F."/>
        </authorList>
    </citation>
    <scope>NUCLEOTIDE SEQUENCE [LARGE SCALE GENOMIC DNA]</scope>
</reference>
<proteinExistence type="predicted"/>
<accession>A0A0G0QQJ7</accession>
<dbReference type="Proteomes" id="UP000034881">
    <property type="component" value="Unassembled WGS sequence"/>
</dbReference>
<gene>
    <name evidence="2" type="ORF">UT77_C0001G0155</name>
</gene>
<dbReference type="EMBL" id="LBYB01000001">
    <property type="protein sequence ID" value="KKR42704.1"/>
    <property type="molecule type" value="Genomic_DNA"/>
</dbReference>
<feature type="transmembrane region" description="Helical" evidence="1">
    <location>
        <begin position="121"/>
        <end position="138"/>
    </location>
</feature>
<protein>
    <recommendedName>
        <fullName evidence="4">Glycosyltransferase RgtA/B/C/D-like domain-containing protein</fullName>
    </recommendedName>
</protein>
<comment type="caution">
    <text evidence="2">The sequence shown here is derived from an EMBL/GenBank/DDBJ whole genome shotgun (WGS) entry which is preliminary data.</text>
</comment>
<organism evidence="2 3">
    <name type="scientific">Candidatus Daviesbacteria bacterium GW2011_GWC2_40_12</name>
    <dbReference type="NCBI Taxonomy" id="1618431"/>
    <lineage>
        <taxon>Bacteria</taxon>
        <taxon>Candidatus Daviesiibacteriota</taxon>
    </lineage>
</organism>
<evidence type="ECO:0000313" key="3">
    <source>
        <dbReference type="Proteomes" id="UP000034881"/>
    </source>
</evidence>
<evidence type="ECO:0008006" key="4">
    <source>
        <dbReference type="Google" id="ProtNLM"/>
    </source>
</evidence>
<evidence type="ECO:0000313" key="2">
    <source>
        <dbReference type="EMBL" id="KKR42704.1"/>
    </source>
</evidence>
<evidence type="ECO:0000256" key="1">
    <source>
        <dbReference type="SAM" id="Phobius"/>
    </source>
</evidence>
<feature type="transmembrane region" description="Helical" evidence="1">
    <location>
        <begin position="216"/>
        <end position="233"/>
    </location>
</feature>
<feature type="transmembrane region" description="Helical" evidence="1">
    <location>
        <begin position="383"/>
        <end position="402"/>
    </location>
</feature>